<evidence type="ECO:0000313" key="3">
    <source>
        <dbReference type="EMBL" id="RUT00025.1"/>
    </source>
</evidence>
<dbReference type="InterPro" id="IPR006860">
    <property type="entry name" value="FecR"/>
</dbReference>
<comment type="caution">
    <text evidence="3">The sequence shown here is derived from an EMBL/GenBank/DDBJ whole genome shotgun (WGS) entry which is preliminary data.</text>
</comment>
<sequence>MKTWWACNLTLVTVGLVSTLHASAADNQLQVKINRWIEVSRTNGQVLYSRGQTSQLARRGIRLESVGDTISTKQGSSAVLTIDTGTGFINVSENTTISVNKLEMGNAGERITELQVKTGQVRLQHRPLTNSSSRVEIHTPAGVAGVRGTEFGVSVQDNGKMGVGTMKGSVAITAQGQTKLVNEGFQNLTIPGEPPSEPVPLREDTILDIRQLIANDNQVKIVGIIDPVNLLMIAKQRLSIGATGQFDIIVPLPANRKLEAVVVTPLGKKQLYELAVP</sequence>
<gene>
    <name evidence="3" type="ORF">DSM107003_06080</name>
</gene>
<evidence type="ECO:0000256" key="1">
    <source>
        <dbReference type="SAM" id="SignalP"/>
    </source>
</evidence>
<dbReference type="PANTHER" id="PTHR38731">
    <property type="entry name" value="LIPL45-RELATED LIPOPROTEIN-RELATED"/>
    <property type="match status" value="1"/>
</dbReference>
<protein>
    <recommendedName>
        <fullName evidence="2">FecR protein domain-containing protein</fullName>
    </recommendedName>
</protein>
<dbReference type="Pfam" id="PF04773">
    <property type="entry name" value="FecR"/>
    <property type="match status" value="1"/>
</dbReference>
<keyword evidence="4" id="KW-1185">Reference proteome</keyword>
<dbReference type="Proteomes" id="UP000276103">
    <property type="component" value="Unassembled WGS sequence"/>
</dbReference>
<organism evidence="3 4">
    <name type="scientific">Trichormus variabilis SAG 1403-4b</name>
    <dbReference type="NCBI Taxonomy" id="447716"/>
    <lineage>
        <taxon>Bacteria</taxon>
        <taxon>Bacillati</taxon>
        <taxon>Cyanobacteriota</taxon>
        <taxon>Cyanophyceae</taxon>
        <taxon>Nostocales</taxon>
        <taxon>Nostocaceae</taxon>
        <taxon>Trichormus</taxon>
    </lineage>
</organism>
<accession>A0A3S1CC99</accession>
<dbReference type="RefSeq" id="WP_127052158.1">
    <property type="nucleotide sequence ID" value="NZ_RSCM01000001.1"/>
</dbReference>
<feature type="domain" description="FecR protein" evidence="2">
    <location>
        <begin position="68"/>
        <end position="170"/>
    </location>
</feature>
<keyword evidence="1" id="KW-0732">Signal</keyword>
<dbReference type="PANTHER" id="PTHR38731:SF1">
    <property type="entry name" value="FECR PROTEIN DOMAIN-CONTAINING PROTEIN"/>
    <property type="match status" value="1"/>
</dbReference>
<proteinExistence type="predicted"/>
<dbReference type="AlphaFoldDB" id="A0A3S1CC99"/>
<feature type="chain" id="PRO_5018668435" description="FecR protein domain-containing protein" evidence="1">
    <location>
        <begin position="25"/>
        <end position="277"/>
    </location>
</feature>
<evidence type="ECO:0000259" key="2">
    <source>
        <dbReference type="Pfam" id="PF04773"/>
    </source>
</evidence>
<dbReference type="EMBL" id="RSCM01000001">
    <property type="protein sequence ID" value="RUT00025.1"/>
    <property type="molecule type" value="Genomic_DNA"/>
</dbReference>
<evidence type="ECO:0000313" key="4">
    <source>
        <dbReference type="Proteomes" id="UP000276103"/>
    </source>
</evidence>
<name>A0A3S1CC99_ANAVA</name>
<dbReference type="OrthoDB" id="465662at2"/>
<feature type="signal peptide" evidence="1">
    <location>
        <begin position="1"/>
        <end position="24"/>
    </location>
</feature>
<dbReference type="Gene3D" id="2.60.120.1440">
    <property type="match status" value="1"/>
</dbReference>
<reference evidence="3 4" key="1">
    <citation type="journal article" date="2019" name="Genome Biol. Evol.">
        <title>Day and night: Metabolic profiles and evolutionary relationships of six axenic non-marine cyanobacteria.</title>
        <authorList>
            <person name="Will S.E."/>
            <person name="Henke P."/>
            <person name="Boedeker C."/>
            <person name="Huang S."/>
            <person name="Brinkmann H."/>
            <person name="Rohde M."/>
            <person name="Jarek M."/>
            <person name="Friedl T."/>
            <person name="Seufert S."/>
            <person name="Schumacher M."/>
            <person name="Overmann J."/>
            <person name="Neumann-Schaal M."/>
            <person name="Petersen J."/>
        </authorList>
    </citation>
    <scope>NUCLEOTIDE SEQUENCE [LARGE SCALE GENOMIC DNA]</scope>
    <source>
        <strain evidence="3 4">SAG 1403-4b</strain>
    </source>
</reference>